<name>A0A1T4VE62_9BACT</name>
<dbReference type="OrthoDB" id="5459831at2"/>
<dbReference type="AlphaFoldDB" id="A0A1T4VE62"/>
<reference evidence="1 2" key="1">
    <citation type="submission" date="2017-02" db="EMBL/GenBank/DDBJ databases">
        <authorList>
            <person name="Peterson S.W."/>
        </authorList>
    </citation>
    <scope>NUCLEOTIDE SEQUENCE [LARGE SCALE GENOMIC DNA]</scope>
    <source>
        <strain evidence="1 2">DSM 18034</strain>
    </source>
</reference>
<dbReference type="EMBL" id="FUYA01000001">
    <property type="protein sequence ID" value="SKA63178.1"/>
    <property type="molecule type" value="Genomic_DNA"/>
</dbReference>
<protein>
    <submittedName>
        <fullName evidence="1">Lipopolysaccharide-assembly</fullName>
    </submittedName>
</protein>
<evidence type="ECO:0000313" key="2">
    <source>
        <dbReference type="Proteomes" id="UP000189733"/>
    </source>
</evidence>
<dbReference type="RefSeq" id="WP_078683424.1">
    <property type="nucleotide sequence ID" value="NZ_FUYA01000001.1"/>
</dbReference>
<dbReference type="Gene3D" id="3.40.50.10610">
    <property type="entry name" value="ABC-type transport auxiliary lipoprotein component"/>
    <property type="match status" value="1"/>
</dbReference>
<proteinExistence type="predicted"/>
<dbReference type="STRING" id="1121442.SAMN02745702_00094"/>
<gene>
    <name evidence="1" type="ORF">SAMN02745702_00094</name>
</gene>
<evidence type="ECO:0000313" key="1">
    <source>
        <dbReference type="EMBL" id="SKA63178.1"/>
    </source>
</evidence>
<dbReference type="Proteomes" id="UP000189733">
    <property type="component" value="Unassembled WGS sequence"/>
</dbReference>
<accession>A0A1T4VE62</accession>
<dbReference type="InterPro" id="IPR007485">
    <property type="entry name" value="LPS_assembly_LptE"/>
</dbReference>
<dbReference type="GO" id="GO:0043165">
    <property type="term" value="P:Gram-negative-bacterium-type cell outer membrane assembly"/>
    <property type="evidence" value="ECO:0007669"/>
    <property type="project" value="InterPro"/>
</dbReference>
<sequence>MRHLLTTLLATLLALVLTGCGYHFSGQASGDDIVLDSAHRKLCIRSVENPTLKPWLESLVRSRVRDEFTKRQIIEWASVKDATADMYIDVTSFTSNSSLKDSDDVTVKSSADINLTAKIVSRETGETLWSSGNVSASQTFTTARDAAERRVVDLALRRLADRLFEAY</sequence>
<organism evidence="1 2">
    <name type="scientific">Desulfobaculum bizertense DSM 18034</name>
    <dbReference type="NCBI Taxonomy" id="1121442"/>
    <lineage>
        <taxon>Bacteria</taxon>
        <taxon>Pseudomonadati</taxon>
        <taxon>Thermodesulfobacteriota</taxon>
        <taxon>Desulfovibrionia</taxon>
        <taxon>Desulfovibrionales</taxon>
        <taxon>Desulfovibrionaceae</taxon>
        <taxon>Desulfobaculum</taxon>
    </lineage>
</organism>
<dbReference type="Pfam" id="PF04390">
    <property type="entry name" value="LptE"/>
    <property type="match status" value="1"/>
</dbReference>
<dbReference type="GO" id="GO:0019867">
    <property type="term" value="C:outer membrane"/>
    <property type="evidence" value="ECO:0007669"/>
    <property type="project" value="InterPro"/>
</dbReference>
<dbReference type="PROSITE" id="PS51257">
    <property type="entry name" value="PROKAR_LIPOPROTEIN"/>
    <property type="match status" value="1"/>
</dbReference>
<keyword evidence="2" id="KW-1185">Reference proteome</keyword>